<sequence>MPGCLTTDTAPCQYLGTKYVMWCLDLDRWPPTPMNALVNTEFGPVHSDHAALQHSDARPSKDPIIPLSTALFVRLAPIPSAADGAEDHGIQPSCHDWTATIHDPVAVAASDASCKCRRSSLAPAVLPPASTPMRQAVWGRAKST</sequence>
<organism evidence="1 2">
    <name type="scientific">Tolypocladium ophioglossoides (strain CBS 100239)</name>
    <name type="common">Snaketongue truffleclub</name>
    <name type="synonym">Elaphocordyceps ophioglossoides</name>
    <dbReference type="NCBI Taxonomy" id="1163406"/>
    <lineage>
        <taxon>Eukaryota</taxon>
        <taxon>Fungi</taxon>
        <taxon>Dikarya</taxon>
        <taxon>Ascomycota</taxon>
        <taxon>Pezizomycotina</taxon>
        <taxon>Sordariomycetes</taxon>
        <taxon>Hypocreomycetidae</taxon>
        <taxon>Hypocreales</taxon>
        <taxon>Ophiocordycipitaceae</taxon>
        <taxon>Tolypocladium</taxon>
    </lineage>
</organism>
<evidence type="ECO:0000313" key="1">
    <source>
        <dbReference type="EMBL" id="KND95274.1"/>
    </source>
</evidence>
<proteinExistence type="predicted"/>
<comment type="caution">
    <text evidence="1">The sequence shown here is derived from an EMBL/GenBank/DDBJ whole genome shotgun (WGS) entry which is preliminary data.</text>
</comment>
<name>A0A0L0NML2_TOLOC</name>
<keyword evidence="2" id="KW-1185">Reference proteome</keyword>
<dbReference type="EMBL" id="LFRF01000001">
    <property type="protein sequence ID" value="KND95274.1"/>
    <property type="molecule type" value="Genomic_DNA"/>
</dbReference>
<dbReference type="Proteomes" id="UP000036947">
    <property type="component" value="Unassembled WGS sequence"/>
</dbReference>
<evidence type="ECO:0000313" key="2">
    <source>
        <dbReference type="Proteomes" id="UP000036947"/>
    </source>
</evidence>
<accession>A0A0L0NML2</accession>
<reference evidence="1 2" key="1">
    <citation type="journal article" date="2015" name="BMC Genomics">
        <title>The genome of the truffle-parasite Tolypocladium ophioglossoides and the evolution of antifungal peptaibiotics.</title>
        <authorList>
            <person name="Quandt C.A."/>
            <person name="Bushley K.E."/>
            <person name="Spatafora J.W."/>
        </authorList>
    </citation>
    <scope>NUCLEOTIDE SEQUENCE [LARGE SCALE GENOMIC DNA]</scope>
    <source>
        <strain evidence="1 2">CBS 100239</strain>
    </source>
</reference>
<gene>
    <name evidence="1" type="ORF">TOPH_00233</name>
</gene>
<dbReference type="AlphaFoldDB" id="A0A0L0NML2"/>
<protein>
    <submittedName>
        <fullName evidence="1">Uncharacterized protein</fullName>
    </submittedName>
</protein>